<dbReference type="InterPro" id="IPR036020">
    <property type="entry name" value="WW_dom_sf"/>
</dbReference>
<protein>
    <recommendedName>
        <fullName evidence="2">WW domain-containing protein</fullName>
    </recommendedName>
</protein>
<dbReference type="PROSITE" id="PS50020">
    <property type="entry name" value="WW_DOMAIN_2"/>
    <property type="match status" value="1"/>
</dbReference>
<dbReference type="Pfam" id="PF00397">
    <property type="entry name" value="WW"/>
    <property type="match status" value="1"/>
</dbReference>
<dbReference type="OrthoDB" id="79452at2759"/>
<feature type="domain" description="WW" evidence="2">
    <location>
        <begin position="9"/>
        <end position="37"/>
    </location>
</feature>
<dbReference type="SUPFAM" id="SSF51045">
    <property type="entry name" value="WW domain"/>
    <property type="match status" value="1"/>
</dbReference>
<organism evidence="3">
    <name type="scientific">Aphanomyces astaci</name>
    <name type="common">Crayfish plague agent</name>
    <dbReference type="NCBI Taxonomy" id="112090"/>
    <lineage>
        <taxon>Eukaryota</taxon>
        <taxon>Sar</taxon>
        <taxon>Stramenopiles</taxon>
        <taxon>Oomycota</taxon>
        <taxon>Saprolegniomycetes</taxon>
        <taxon>Saprolegniales</taxon>
        <taxon>Verrucalvaceae</taxon>
        <taxon>Aphanomyces</taxon>
    </lineage>
</organism>
<proteinExistence type="predicted"/>
<reference evidence="3" key="1">
    <citation type="submission" date="2013-12" db="EMBL/GenBank/DDBJ databases">
        <title>The Genome Sequence of Aphanomyces astaci APO3.</title>
        <authorList>
            <consortium name="The Broad Institute Genomics Platform"/>
            <person name="Russ C."/>
            <person name="Tyler B."/>
            <person name="van West P."/>
            <person name="Dieguez-Uribeondo J."/>
            <person name="Young S.K."/>
            <person name="Zeng Q."/>
            <person name="Gargeya S."/>
            <person name="Fitzgerald M."/>
            <person name="Abouelleil A."/>
            <person name="Alvarado L."/>
            <person name="Chapman S.B."/>
            <person name="Gainer-Dewar J."/>
            <person name="Goldberg J."/>
            <person name="Griggs A."/>
            <person name="Gujja S."/>
            <person name="Hansen M."/>
            <person name="Howarth C."/>
            <person name="Imamovic A."/>
            <person name="Ireland A."/>
            <person name="Larimer J."/>
            <person name="McCowan C."/>
            <person name="Murphy C."/>
            <person name="Pearson M."/>
            <person name="Poon T.W."/>
            <person name="Priest M."/>
            <person name="Roberts A."/>
            <person name="Saif S."/>
            <person name="Shea T."/>
            <person name="Sykes S."/>
            <person name="Wortman J."/>
            <person name="Nusbaum C."/>
            <person name="Birren B."/>
        </authorList>
    </citation>
    <scope>NUCLEOTIDE SEQUENCE [LARGE SCALE GENOMIC DNA]</scope>
    <source>
        <strain evidence="3">APO3</strain>
    </source>
</reference>
<dbReference type="RefSeq" id="XP_009830697.1">
    <property type="nucleotide sequence ID" value="XM_009832395.1"/>
</dbReference>
<name>W4GK82_APHAT</name>
<dbReference type="GeneID" id="20808987"/>
<feature type="compositionally biased region" description="Polar residues" evidence="1">
    <location>
        <begin position="78"/>
        <end position="88"/>
    </location>
</feature>
<feature type="compositionally biased region" description="Basic and acidic residues" evidence="1">
    <location>
        <begin position="110"/>
        <end position="126"/>
    </location>
</feature>
<dbReference type="Gene3D" id="2.20.70.10">
    <property type="match status" value="1"/>
</dbReference>
<dbReference type="InterPro" id="IPR001202">
    <property type="entry name" value="WW_dom"/>
</dbReference>
<evidence type="ECO:0000313" key="3">
    <source>
        <dbReference type="EMBL" id="ETV79761.1"/>
    </source>
</evidence>
<evidence type="ECO:0000256" key="1">
    <source>
        <dbReference type="SAM" id="MobiDB-lite"/>
    </source>
</evidence>
<dbReference type="SMART" id="SM00456">
    <property type="entry name" value="WW"/>
    <property type="match status" value="1"/>
</dbReference>
<dbReference type="CDD" id="cd00201">
    <property type="entry name" value="WW"/>
    <property type="match status" value="1"/>
</dbReference>
<evidence type="ECO:0000259" key="2">
    <source>
        <dbReference type="PROSITE" id="PS50020"/>
    </source>
</evidence>
<feature type="region of interest" description="Disordered" evidence="1">
    <location>
        <begin position="60"/>
        <end position="126"/>
    </location>
</feature>
<accession>W4GK82</accession>
<dbReference type="VEuPathDB" id="FungiDB:H257_06991"/>
<sequence length="126" mass="14181">MSVVKKGIWTEHVDAASGRSYYFNLVHGRSYWELPEELKATVMRPLVEVNAAAAAADVARDDTIGDDTPALSRPSQEECVSTEPSASRASLIDPNAEETFSSRIQQAMQRQEEQRRHQHDEHRSRS</sequence>
<gene>
    <name evidence="3" type="ORF">H257_06991</name>
</gene>
<dbReference type="AlphaFoldDB" id="W4GK82"/>
<dbReference type="EMBL" id="KI913127">
    <property type="protein sequence ID" value="ETV79761.1"/>
    <property type="molecule type" value="Genomic_DNA"/>
</dbReference>